<keyword evidence="9" id="KW-0975">Bacterial flagellum</keyword>
<keyword evidence="5" id="KW-1003">Cell membrane</keyword>
<evidence type="ECO:0000256" key="9">
    <source>
        <dbReference type="ARBA" id="ARBA00023143"/>
    </source>
</evidence>
<dbReference type="PANTHER" id="PTHR30034">
    <property type="entry name" value="FLAGELLAR MOTOR SWITCH PROTEIN FLIM"/>
    <property type="match status" value="1"/>
</dbReference>
<organism evidence="12 13">
    <name type="scientific">Treponema bryantii</name>
    <dbReference type="NCBI Taxonomy" id="163"/>
    <lineage>
        <taxon>Bacteria</taxon>
        <taxon>Pseudomonadati</taxon>
        <taxon>Spirochaetota</taxon>
        <taxon>Spirochaetia</taxon>
        <taxon>Spirochaetales</taxon>
        <taxon>Treponemataceae</taxon>
        <taxon>Treponema</taxon>
    </lineage>
</organism>
<feature type="domain" description="Flagellar motor switch protein FliN-like C-terminal" evidence="11">
    <location>
        <begin position="339"/>
        <end position="384"/>
    </location>
</feature>
<dbReference type="EMBL" id="FORI01000007">
    <property type="protein sequence ID" value="SFI88943.1"/>
    <property type="molecule type" value="Genomic_DNA"/>
</dbReference>
<comment type="subcellular location">
    <subcellularLocation>
        <location evidence="1">Bacterial flagellum basal body</location>
    </subcellularLocation>
    <subcellularLocation>
        <location evidence="2">Cell membrane</location>
        <topology evidence="2">Peripheral membrane protein</topology>
    </subcellularLocation>
</comment>
<evidence type="ECO:0000256" key="4">
    <source>
        <dbReference type="ARBA" id="ARBA00021898"/>
    </source>
</evidence>
<dbReference type="GO" id="GO:0005886">
    <property type="term" value="C:plasma membrane"/>
    <property type="evidence" value="ECO:0007669"/>
    <property type="project" value="UniProtKB-SubCell"/>
</dbReference>
<evidence type="ECO:0000256" key="10">
    <source>
        <dbReference type="ARBA" id="ARBA00025044"/>
    </source>
</evidence>
<keyword evidence="13" id="KW-1185">Reference proteome</keyword>
<keyword evidence="12" id="KW-0966">Cell projection</keyword>
<evidence type="ECO:0000256" key="6">
    <source>
        <dbReference type="ARBA" id="ARBA00022500"/>
    </source>
</evidence>
<name>A0A1I3LW80_9SPIR</name>
<proteinExistence type="inferred from homology"/>
<dbReference type="PANTHER" id="PTHR30034:SF6">
    <property type="entry name" value="YOP PROTEINS TRANSLOCATION PROTEIN Q"/>
    <property type="match status" value="1"/>
</dbReference>
<dbReference type="Proteomes" id="UP000182737">
    <property type="component" value="Unassembled WGS sequence"/>
</dbReference>
<dbReference type="InterPro" id="IPR001689">
    <property type="entry name" value="Flag_FliM"/>
</dbReference>
<gene>
    <name evidence="12" type="ORF">SAMN04487775_107228</name>
</gene>
<dbReference type="InterPro" id="IPR001543">
    <property type="entry name" value="FliN-like_C"/>
</dbReference>
<dbReference type="RefSeq" id="WP_074932512.1">
    <property type="nucleotide sequence ID" value="NZ_FORI01000007.1"/>
</dbReference>
<evidence type="ECO:0000256" key="8">
    <source>
        <dbReference type="ARBA" id="ARBA00023136"/>
    </source>
</evidence>
<dbReference type="GO" id="GO:0050918">
    <property type="term" value="P:positive chemotaxis"/>
    <property type="evidence" value="ECO:0007669"/>
    <property type="project" value="TreeGrafter"/>
</dbReference>
<evidence type="ECO:0000313" key="12">
    <source>
        <dbReference type="EMBL" id="SFI88943.1"/>
    </source>
</evidence>
<dbReference type="Pfam" id="PF02154">
    <property type="entry name" value="FliM"/>
    <property type="match status" value="1"/>
</dbReference>
<dbReference type="GO" id="GO:0003774">
    <property type="term" value="F:cytoskeletal motor activity"/>
    <property type="evidence" value="ECO:0007669"/>
    <property type="project" value="InterPro"/>
</dbReference>
<dbReference type="AlphaFoldDB" id="A0A1I3LW80"/>
<keyword evidence="7" id="KW-0283">Flagellar rotation</keyword>
<comment type="similarity">
    <text evidence="3">Belongs to the FliM family.</text>
</comment>
<dbReference type="InterPro" id="IPR028976">
    <property type="entry name" value="CheC-like_sf"/>
</dbReference>
<evidence type="ECO:0000256" key="1">
    <source>
        <dbReference type="ARBA" id="ARBA00004117"/>
    </source>
</evidence>
<keyword evidence="8" id="KW-0472">Membrane</keyword>
<dbReference type="SUPFAM" id="SSF101801">
    <property type="entry name" value="Surface presentation of antigens (SPOA)"/>
    <property type="match status" value="1"/>
</dbReference>
<evidence type="ECO:0000256" key="5">
    <source>
        <dbReference type="ARBA" id="ARBA00022475"/>
    </source>
</evidence>
<dbReference type="GO" id="GO:0071978">
    <property type="term" value="P:bacterial-type flagellum-dependent swarming motility"/>
    <property type="evidence" value="ECO:0007669"/>
    <property type="project" value="TreeGrafter"/>
</dbReference>
<evidence type="ECO:0000259" key="11">
    <source>
        <dbReference type="Pfam" id="PF01052"/>
    </source>
</evidence>
<protein>
    <recommendedName>
        <fullName evidence="4">Flagellar motor switch protein FliM</fullName>
    </recommendedName>
</protein>
<dbReference type="Gene3D" id="2.30.330.10">
    <property type="entry name" value="SpoA-like"/>
    <property type="match status" value="1"/>
</dbReference>
<accession>A0A1I3LW80</accession>
<sequence>MSESPLSQDEIEQLLAAIAAGDEEAEALKPKTPLSSSARKIKPFDFKRPDKFLKSRLRELTIVFDDFIRKFQQFLKSEYDITAQIHLAGCDQFPFEEFFRALPPPSPLCTFDWMEGSGAFQIAADVFQGILGKAPDKPQKLNGLEARLFMGYLFKPFGKILQTYFSKKAGKGIPDFSNQKFISDFFIRDIPISYDMGVVATFYIKIGQTEGNINLFLNPDCINSLNGTSFFNITNDASFIPLATPTPNTIVEMGRFHLDDGESLKENLIYETNKFSGEPLDIYKDGKYAGEAEATVIDGDNKAARVLSNMSDLEEKKFDDFLNTRVIFGCSKTSDNFEFGKGCIFELNENILEPVTIIKNNKVIAYGEIVIPDENFCVKVTKVVDK</sequence>
<comment type="function">
    <text evidence="10">FliM is one of three proteins (FliG, FliN, FliM) that forms the rotor-mounted switch complex (C ring), located at the base of the basal body. This complex interacts with the CheY and CheZ chemotaxis proteins, in addition to contacting components of the motor that determine the direction of flagellar rotation.</text>
</comment>
<dbReference type="Gene3D" id="3.40.1550.10">
    <property type="entry name" value="CheC-like"/>
    <property type="match status" value="1"/>
</dbReference>
<keyword evidence="12" id="KW-0282">Flagellum</keyword>
<dbReference type="InterPro" id="IPR036429">
    <property type="entry name" value="SpoA-like_sf"/>
</dbReference>
<keyword evidence="12" id="KW-0969">Cilium</keyword>
<evidence type="ECO:0000256" key="3">
    <source>
        <dbReference type="ARBA" id="ARBA00011049"/>
    </source>
</evidence>
<dbReference type="OrthoDB" id="9806941at2"/>
<evidence type="ECO:0000313" key="13">
    <source>
        <dbReference type="Proteomes" id="UP000182737"/>
    </source>
</evidence>
<evidence type="ECO:0000256" key="2">
    <source>
        <dbReference type="ARBA" id="ARBA00004202"/>
    </source>
</evidence>
<keyword evidence="6" id="KW-0145">Chemotaxis</keyword>
<evidence type="ECO:0000256" key="7">
    <source>
        <dbReference type="ARBA" id="ARBA00022779"/>
    </source>
</evidence>
<dbReference type="GO" id="GO:0009425">
    <property type="term" value="C:bacterial-type flagellum basal body"/>
    <property type="evidence" value="ECO:0007669"/>
    <property type="project" value="UniProtKB-SubCell"/>
</dbReference>
<reference evidence="13" key="1">
    <citation type="submission" date="2016-10" db="EMBL/GenBank/DDBJ databases">
        <authorList>
            <person name="Varghese N."/>
            <person name="Submissions S."/>
        </authorList>
    </citation>
    <scope>NUCLEOTIDE SEQUENCE [LARGE SCALE GENOMIC DNA]</scope>
    <source>
        <strain evidence="13">XBD1002</strain>
    </source>
</reference>
<dbReference type="Pfam" id="PF01052">
    <property type="entry name" value="FliMN_C"/>
    <property type="match status" value="1"/>
</dbReference>